<comment type="similarity">
    <text evidence="10">Belongs to the NhaD Na(+)/H(+) (TC 2.A.62) antiporter family.</text>
</comment>
<keyword evidence="14" id="KW-1185">Reference proteome</keyword>
<name>A0ABM9ADB5_9GAMM</name>
<dbReference type="Pfam" id="PF03600">
    <property type="entry name" value="CitMHS"/>
    <property type="match status" value="1"/>
</dbReference>
<feature type="transmembrane region" description="Helical" evidence="11">
    <location>
        <begin position="319"/>
        <end position="341"/>
    </location>
</feature>
<feature type="domain" description="Citrate transporter-like" evidence="12">
    <location>
        <begin position="17"/>
        <end position="360"/>
    </location>
</feature>
<evidence type="ECO:0000256" key="8">
    <source>
        <dbReference type="ARBA" id="ARBA00023136"/>
    </source>
</evidence>
<accession>A0ABM9ADB5</accession>
<evidence type="ECO:0000256" key="3">
    <source>
        <dbReference type="ARBA" id="ARBA00022449"/>
    </source>
</evidence>
<evidence type="ECO:0000256" key="6">
    <source>
        <dbReference type="ARBA" id="ARBA00023053"/>
    </source>
</evidence>
<evidence type="ECO:0000259" key="12">
    <source>
        <dbReference type="Pfam" id="PF03600"/>
    </source>
</evidence>
<feature type="transmembrane region" description="Helical" evidence="11">
    <location>
        <begin position="105"/>
        <end position="138"/>
    </location>
</feature>
<keyword evidence="5 11" id="KW-1133">Transmembrane helix</keyword>
<feature type="transmembrane region" description="Helical" evidence="11">
    <location>
        <begin position="388"/>
        <end position="414"/>
    </location>
</feature>
<dbReference type="InterPro" id="IPR045016">
    <property type="entry name" value="NhaD-like"/>
</dbReference>
<evidence type="ECO:0000313" key="14">
    <source>
        <dbReference type="Proteomes" id="UP000838100"/>
    </source>
</evidence>
<organism evidence="13 14">
    <name type="scientific">Sinobacterium norvegicum</name>
    <dbReference type="NCBI Taxonomy" id="1641715"/>
    <lineage>
        <taxon>Bacteria</taxon>
        <taxon>Pseudomonadati</taxon>
        <taxon>Pseudomonadota</taxon>
        <taxon>Gammaproteobacteria</taxon>
        <taxon>Cellvibrionales</taxon>
        <taxon>Spongiibacteraceae</taxon>
        <taxon>Sinobacterium</taxon>
    </lineage>
</organism>
<keyword evidence="3" id="KW-0050">Antiport</keyword>
<dbReference type="Proteomes" id="UP000838100">
    <property type="component" value="Unassembled WGS sequence"/>
</dbReference>
<feature type="transmembrane region" description="Helical" evidence="11">
    <location>
        <begin position="353"/>
        <end position="376"/>
    </location>
</feature>
<dbReference type="NCBIfam" id="NF038006">
    <property type="entry name" value="NhaD_1"/>
    <property type="match status" value="2"/>
</dbReference>
<keyword evidence="8 11" id="KW-0472">Membrane</keyword>
<comment type="subcellular location">
    <subcellularLocation>
        <location evidence="1">Membrane</location>
        <topology evidence="1">Multi-pass membrane protein</topology>
    </subcellularLocation>
</comment>
<evidence type="ECO:0000256" key="2">
    <source>
        <dbReference type="ARBA" id="ARBA00022448"/>
    </source>
</evidence>
<reference evidence="13" key="1">
    <citation type="submission" date="2021-12" db="EMBL/GenBank/DDBJ databases">
        <authorList>
            <person name="Rodrigo-Torres L."/>
            <person name="Arahal R. D."/>
            <person name="Lucena T."/>
        </authorList>
    </citation>
    <scope>NUCLEOTIDE SEQUENCE</scope>
    <source>
        <strain evidence="13">CECT 8267</strain>
    </source>
</reference>
<comment type="caution">
    <text evidence="13">The sequence shown here is derived from an EMBL/GenBank/DDBJ whole genome shotgun (WGS) entry which is preliminary data.</text>
</comment>
<dbReference type="PANTHER" id="PTHR43269">
    <property type="entry name" value="SODIUM/PROTON ANTIPORTER 1-RELATED"/>
    <property type="match status" value="1"/>
</dbReference>
<dbReference type="InterPro" id="IPR004680">
    <property type="entry name" value="Cit_transptr-like_dom"/>
</dbReference>
<dbReference type="PANTHER" id="PTHR43269:SF2">
    <property type="entry name" value="SODIUM_PROTON ANTIPORTER 1-RELATED"/>
    <property type="match status" value="1"/>
</dbReference>
<feature type="transmembrane region" description="Helical" evidence="11">
    <location>
        <begin position="186"/>
        <end position="206"/>
    </location>
</feature>
<dbReference type="EMBL" id="CAKLPX010000001">
    <property type="protein sequence ID" value="CAH0991166.1"/>
    <property type="molecule type" value="Genomic_DNA"/>
</dbReference>
<evidence type="ECO:0000256" key="7">
    <source>
        <dbReference type="ARBA" id="ARBA00023065"/>
    </source>
</evidence>
<keyword evidence="7" id="KW-0406">Ion transport</keyword>
<evidence type="ECO:0000313" key="13">
    <source>
        <dbReference type="EMBL" id="CAH0991166.1"/>
    </source>
</evidence>
<evidence type="ECO:0000256" key="10">
    <source>
        <dbReference type="ARBA" id="ARBA00025753"/>
    </source>
</evidence>
<evidence type="ECO:0000256" key="4">
    <source>
        <dbReference type="ARBA" id="ARBA00022692"/>
    </source>
</evidence>
<keyword evidence="9" id="KW-0739">Sodium transport</keyword>
<protein>
    <submittedName>
        <fullName evidence="13">Na(+)/H(+) antiporter NhaD</fullName>
    </submittedName>
</protein>
<feature type="transmembrane region" description="Helical" evidence="11">
    <location>
        <begin position="283"/>
        <end position="299"/>
    </location>
</feature>
<gene>
    <name evidence="13" type="primary">nhaD</name>
    <name evidence="13" type="ORF">SIN8267_01268</name>
</gene>
<sequence>MLEAFLLSLAVLALLSIVFEEVTHINKAKTTLFLGCLSWLILFITADGESGQRLVQHQLDENLLEIATLWLFLMATMTFVAYLNAKGMVQAAVQKVFPQQLSKKLLMGMVAIFSLLLSAICDNVTATLVSLGLVAAFNLDKATRLKMATLVVFAVNSGGVALITGDVTTLMIFLEGHVHMQELLLLLVPSVISVLLLAWFFSWGVTGELTSEHVEQTFHPVDIAIAVIFFSTIICTMLFNVLFGVPPVLTFLLGLSVMFLVGRSSRTDAQETKILEYIRKVEYDTLLFFLGILLLVGMLKEIGVLTMAADLYAQFDPRLSNYVAGIISALLDNVPLTAALLKADPTLSTPEWLALTYAVGVGGSLLSIGSAAGIIAMSKVEGMTFVSYLRYFPALLLTYSIGYGIALLLAQYFYG</sequence>
<dbReference type="RefSeq" id="WP_237443823.1">
    <property type="nucleotide sequence ID" value="NZ_CAKLPX010000001.1"/>
</dbReference>
<feature type="transmembrane region" description="Helical" evidence="11">
    <location>
        <begin position="67"/>
        <end position="85"/>
    </location>
</feature>
<keyword evidence="2" id="KW-0813">Transport</keyword>
<feature type="transmembrane region" description="Helical" evidence="11">
    <location>
        <begin position="150"/>
        <end position="174"/>
    </location>
</feature>
<evidence type="ECO:0000256" key="1">
    <source>
        <dbReference type="ARBA" id="ARBA00004141"/>
    </source>
</evidence>
<evidence type="ECO:0000256" key="5">
    <source>
        <dbReference type="ARBA" id="ARBA00022989"/>
    </source>
</evidence>
<proteinExistence type="inferred from homology"/>
<feature type="transmembrane region" description="Helical" evidence="11">
    <location>
        <begin position="245"/>
        <end position="262"/>
    </location>
</feature>
<evidence type="ECO:0000256" key="9">
    <source>
        <dbReference type="ARBA" id="ARBA00023201"/>
    </source>
</evidence>
<evidence type="ECO:0000256" key="11">
    <source>
        <dbReference type="SAM" id="Phobius"/>
    </source>
</evidence>
<keyword evidence="4 11" id="KW-0812">Transmembrane</keyword>
<keyword evidence="6" id="KW-0915">Sodium</keyword>
<feature type="transmembrane region" description="Helical" evidence="11">
    <location>
        <begin position="30"/>
        <end position="46"/>
    </location>
</feature>